<reference evidence="3 4" key="1">
    <citation type="submission" date="2019-04" db="EMBL/GenBank/DDBJ databases">
        <title>Genome sequence of Pelagicola litoralis CL-ES2.</title>
        <authorList>
            <person name="Cao J."/>
        </authorList>
    </citation>
    <scope>NUCLEOTIDE SEQUENCE [LARGE SCALE GENOMIC DNA]</scope>
    <source>
        <strain evidence="3 4">CL-ES2</strain>
    </source>
</reference>
<evidence type="ECO:0000259" key="2">
    <source>
        <dbReference type="PROSITE" id="PS51781"/>
    </source>
</evidence>
<evidence type="ECO:0000313" key="3">
    <source>
        <dbReference type="EMBL" id="TKZ18011.1"/>
    </source>
</evidence>
<feature type="domain" description="SH3b" evidence="2">
    <location>
        <begin position="145"/>
        <end position="210"/>
    </location>
</feature>
<evidence type="ECO:0000256" key="1">
    <source>
        <dbReference type="SAM" id="MobiDB-lite"/>
    </source>
</evidence>
<evidence type="ECO:0000313" key="4">
    <source>
        <dbReference type="Proteomes" id="UP000306575"/>
    </source>
</evidence>
<dbReference type="SMART" id="SM00287">
    <property type="entry name" value="SH3b"/>
    <property type="match status" value="1"/>
</dbReference>
<dbReference type="PROSITE" id="PS51781">
    <property type="entry name" value="SH3B"/>
    <property type="match status" value="1"/>
</dbReference>
<dbReference type="AlphaFoldDB" id="A0A4V6F1A0"/>
<dbReference type="EMBL" id="SULI01000018">
    <property type="protein sequence ID" value="TKZ18011.1"/>
    <property type="molecule type" value="Genomic_DNA"/>
</dbReference>
<feature type="region of interest" description="Disordered" evidence="1">
    <location>
        <begin position="110"/>
        <end position="140"/>
    </location>
</feature>
<dbReference type="Gene3D" id="2.30.30.40">
    <property type="entry name" value="SH3 Domains"/>
    <property type="match status" value="1"/>
</dbReference>
<organism evidence="3 4">
    <name type="scientific">Shimia litoralis</name>
    <dbReference type="NCBI Taxonomy" id="420403"/>
    <lineage>
        <taxon>Bacteria</taxon>
        <taxon>Pseudomonadati</taxon>
        <taxon>Pseudomonadota</taxon>
        <taxon>Alphaproteobacteria</taxon>
        <taxon>Rhodobacterales</taxon>
        <taxon>Roseobacteraceae</taxon>
    </lineage>
</organism>
<dbReference type="InterPro" id="IPR003646">
    <property type="entry name" value="SH3-like_bac-type"/>
</dbReference>
<gene>
    <name evidence="3" type="ORF">FAP39_13120</name>
</gene>
<accession>A0A4V6F1A0</accession>
<name>A0A4V6F1A0_9RHOB</name>
<dbReference type="Proteomes" id="UP000306575">
    <property type="component" value="Unassembled WGS sequence"/>
</dbReference>
<proteinExistence type="predicted"/>
<protein>
    <recommendedName>
        <fullName evidence="2">SH3b domain-containing protein</fullName>
    </recommendedName>
</protein>
<dbReference type="Pfam" id="PF08239">
    <property type="entry name" value="SH3_3"/>
    <property type="match status" value="1"/>
</dbReference>
<dbReference type="OrthoDB" id="7433551at2"/>
<sequence length="210" mass="22287">MSRFVLLSFVFMGWAFYEVSGGADFKPEPPARLARAAASGQVAPAPETALATGATSTISNTSQATTHTTISNSETTASIQSASLSSTVAFIPKTRRNTLLSLPIPTPGTTPFSIVPPTQATPTTHETRLSQASLATPPTDPVRVTDIRRVRASRINMRNGPGTRYSVLAKLSRGATVEILQEPGNGWVKVKVVEGGRIGWTSAKLLQKQN</sequence>
<dbReference type="RefSeq" id="WP_138016855.1">
    <property type="nucleotide sequence ID" value="NZ_SULI01000018.1"/>
</dbReference>
<keyword evidence="4" id="KW-1185">Reference proteome</keyword>
<comment type="caution">
    <text evidence="3">The sequence shown here is derived from an EMBL/GenBank/DDBJ whole genome shotgun (WGS) entry which is preliminary data.</text>
</comment>
<feature type="compositionally biased region" description="Polar residues" evidence="1">
    <location>
        <begin position="110"/>
        <end position="136"/>
    </location>
</feature>